<keyword evidence="3" id="KW-1185">Reference proteome</keyword>
<dbReference type="Proteomes" id="UP000813427">
    <property type="component" value="Unassembled WGS sequence"/>
</dbReference>
<comment type="caution">
    <text evidence="2">The sequence shown here is derived from an EMBL/GenBank/DDBJ whole genome shotgun (WGS) entry which is preliminary data.</text>
</comment>
<evidence type="ECO:0000313" key="3">
    <source>
        <dbReference type="Proteomes" id="UP000813427"/>
    </source>
</evidence>
<feature type="region of interest" description="Disordered" evidence="1">
    <location>
        <begin position="68"/>
        <end position="91"/>
    </location>
</feature>
<name>A0A8K0S4C1_9HYPO</name>
<protein>
    <submittedName>
        <fullName evidence="2">Uncharacterized protein</fullName>
    </submittedName>
</protein>
<sequence>MGKAAMSTNEQTGTAKPVAKEAIEGQVDKEAVRKKINEMNENIARLYAMSDKLDEGIAESARLLKTLQKKRKKHQLSTQQNAPGPLVVHHHGHHAMHPQLPQIPSQNQNANTMLPLWQPPLLDYMGNIGGSGLFNFS</sequence>
<feature type="compositionally biased region" description="Polar residues" evidence="1">
    <location>
        <begin position="1"/>
        <end position="14"/>
    </location>
</feature>
<reference evidence="2" key="1">
    <citation type="journal article" date="2021" name="Nat. Commun.">
        <title>Genetic determinants of endophytism in the Arabidopsis root mycobiome.</title>
        <authorList>
            <person name="Mesny F."/>
            <person name="Miyauchi S."/>
            <person name="Thiergart T."/>
            <person name="Pickel B."/>
            <person name="Atanasova L."/>
            <person name="Karlsson M."/>
            <person name="Huettel B."/>
            <person name="Barry K.W."/>
            <person name="Haridas S."/>
            <person name="Chen C."/>
            <person name="Bauer D."/>
            <person name="Andreopoulos W."/>
            <person name="Pangilinan J."/>
            <person name="LaButti K."/>
            <person name="Riley R."/>
            <person name="Lipzen A."/>
            <person name="Clum A."/>
            <person name="Drula E."/>
            <person name="Henrissat B."/>
            <person name="Kohler A."/>
            <person name="Grigoriev I.V."/>
            <person name="Martin F.M."/>
            <person name="Hacquard S."/>
        </authorList>
    </citation>
    <scope>NUCLEOTIDE SEQUENCE</scope>
    <source>
        <strain evidence="2">MPI-SDFR-AT-0068</strain>
    </source>
</reference>
<dbReference type="EMBL" id="JAGPXF010000002">
    <property type="protein sequence ID" value="KAH7256452.1"/>
    <property type="molecule type" value="Genomic_DNA"/>
</dbReference>
<evidence type="ECO:0000256" key="1">
    <source>
        <dbReference type="SAM" id="MobiDB-lite"/>
    </source>
</evidence>
<gene>
    <name evidence="2" type="ORF">BKA59DRAFT_73239</name>
</gene>
<dbReference type="AlphaFoldDB" id="A0A8K0S4C1"/>
<accession>A0A8K0S4C1</accession>
<dbReference type="OrthoDB" id="5103967at2759"/>
<evidence type="ECO:0000313" key="2">
    <source>
        <dbReference type="EMBL" id="KAH7256452.1"/>
    </source>
</evidence>
<organism evidence="2 3">
    <name type="scientific">Fusarium tricinctum</name>
    <dbReference type="NCBI Taxonomy" id="61284"/>
    <lineage>
        <taxon>Eukaryota</taxon>
        <taxon>Fungi</taxon>
        <taxon>Dikarya</taxon>
        <taxon>Ascomycota</taxon>
        <taxon>Pezizomycotina</taxon>
        <taxon>Sordariomycetes</taxon>
        <taxon>Hypocreomycetidae</taxon>
        <taxon>Hypocreales</taxon>
        <taxon>Nectriaceae</taxon>
        <taxon>Fusarium</taxon>
        <taxon>Fusarium tricinctum species complex</taxon>
    </lineage>
</organism>
<feature type="region of interest" description="Disordered" evidence="1">
    <location>
        <begin position="1"/>
        <end position="25"/>
    </location>
</feature>
<proteinExistence type="predicted"/>